<reference evidence="2 3" key="1">
    <citation type="submission" date="2016-10" db="EMBL/GenBank/DDBJ databases">
        <authorList>
            <person name="de Groot N.N."/>
        </authorList>
    </citation>
    <scope>NUCLEOTIDE SEQUENCE [LARGE SCALE GENOMIC DNA]</scope>
    <source>
        <strain evidence="2 3">DSM 21771</strain>
    </source>
</reference>
<feature type="domain" description="Calcineurin-like phosphoesterase" evidence="1">
    <location>
        <begin position="38"/>
        <end position="114"/>
    </location>
</feature>
<dbReference type="EMBL" id="FNEN01000018">
    <property type="protein sequence ID" value="SDJ16877.1"/>
    <property type="molecule type" value="Genomic_DNA"/>
</dbReference>
<dbReference type="InterPro" id="IPR029052">
    <property type="entry name" value="Metallo-depent_PP-like"/>
</dbReference>
<dbReference type="RefSeq" id="WP_090399525.1">
    <property type="nucleotide sequence ID" value="NZ_FNEN01000018.1"/>
</dbReference>
<sequence>MTAYSTLSIVFKQRNPSNETEKDILPIFSSNAGIYIHDGDDLMILGDLIDRGPQSRQCVNFALSLISIYPDQVTYLIGNHEKMFLDFVNTTDVKTPAGYNDLQIKGEKWYKNGGDETVHDFLGYVQQSLVQTSTVRICQASIQKTQSLLIIGYT</sequence>
<dbReference type="GO" id="GO:0016787">
    <property type="term" value="F:hydrolase activity"/>
    <property type="evidence" value="ECO:0007669"/>
    <property type="project" value="InterPro"/>
</dbReference>
<evidence type="ECO:0000259" key="1">
    <source>
        <dbReference type="Pfam" id="PF00149"/>
    </source>
</evidence>
<dbReference type="SUPFAM" id="SSF56300">
    <property type="entry name" value="Metallo-dependent phosphatases"/>
    <property type="match status" value="1"/>
</dbReference>
<gene>
    <name evidence="2" type="ORF">SAMN04488123_11829</name>
</gene>
<keyword evidence="3" id="KW-1185">Reference proteome</keyword>
<dbReference type="Gene3D" id="3.60.21.10">
    <property type="match status" value="1"/>
</dbReference>
<protein>
    <submittedName>
        <fullName evidence="2">Calcineurin-like phosphoesterase</fullName>
    </submittedName>
</protein>
<accession>A0A1G8RIQ9</accession>
<dbReference type="InterPro" id="IPR004843">
    <property type="entry name" value="Calcineurin-like_PHP"/>
</dbReference>
<evidence type="ECO:0000313" key="3">
    <source>
        <dbReference type="Proteomes" id="UP000198853"/>
    </source>
</evidence>
<dbReference type="AlphaFoldDB" id="A0A1G8RIQ9"/>
<proteinExistence type="predicted"/>
<dbReference type="OrthoDB" id="384253at2"/>
<dbReference type="Pfam" id="PF00149">
    <property type="entry name" value="Metallophos"/>
    <property type="match status" value="1"/>
</dbReference>
<dbReference type="Proteomes" id="UP000198853">
    <property type="component" value="Unassembled WGS sequence"/>
</dbReference>
<evidence type="ECO:0000313" key="2">
    <source>
        <dbReference type="EMBL" id="SDJ16877.1"/>
    </source>
</evidence>
<organism evidence="2 3">
    <name type="scientific">Natribacillus halophilus</name>
    <dbReference type="NCBI Taxonomy" id="549003"/>
    <lineage>
        <taxon>Bacteria</taxon>
        <taxon>Bacillati</taxon>
        <taxon>Bacillota</taxon>
        <taxon>Bacilli</taxon>
        <taxon>Bacillales</taxon>
        <taxon>Bacillaceae</taxon>
        <taxon>Natribacillus</taxon>
    </lineage>
</organism>
<name>A0A1G8RIQ9_9BACI</name>